<dbReference type="AlphaFoldDB" id="G0S9D8"/>
<protein>
    <recommendedName>
        <fullName evidence="5">Extracellular serine-rich protein</fullName>
    </recommendedName>
</protein>
<evidence type="ECO:0000256" key="2">
    <source>
        <dbReference type="SAM" id="SignalP"/>
    </source>
</evidence>
<feature type="region of interest" description="Disordered" evidence="1">
    <location>
        <begin position="174"/>
        <end position="202"/>
    </location>
</feature>
<dbReference type="OrthoDB" id="5415867at2759"/>
<organism evidence="4">
    <name type="scientific">Chaetomium thermophilum (strain DSM 1495 / CBS 144.50 / IMI 039719)</name>
    <name type="common">Thermochaetoides thermophila</name>
    <dbReference type="NCBI Taxonomy" id="759272"/>
    <lineage>
        <taxon>Eukaryota</taxon>
        <taxon>Fungi</taxon>
        <taxon>Dikarya</taxon>
        <taxon>Ascomycota</taxon>
        <taxon>Pezizomycotina</taxon>
        <taxon>Sordariomycetes</taxon>
        <taxon>Sordariomycetidae</taxon>
        <taxon>Sordariales</taxon>
        <taxon>Chaetomiaceae</taxon>
        <taxon>Thermochaetoides</taxon>
    </lineage>
</organism>
<dbReference type="InterPro" id="IPR052953">
    <property type="entry name" value="Ser-rich/MCO-related"/>
</dbReference>
<proteinExistence type="predicted"/>
<gene>
    <name evidence="3" type="ORF">CTHT_0045490</name>
</gene>
<sequence>MYFTTLTTLLTLAASALAAPAPAPTYHNWPGAPTKTYTAPRITHTVVAGRGGQLRFDPENVVAEVGSIVEFHFLPANHSVVEAAFNAPCRPRSDVDPAAPNSFFSGFFPVTPNPDGSLCQSEEVFQIEVKDDKPIWYYCGQPGGGGHCQRGMVGVINQRFDTPFTLEKFRQEAAKVPPPPGLPAGGVRGGWRIPNPNPLGGF</sequence>
<dbReference type="KEGG" id="cthr:CTHT_0045490"/>
<dbReference type="GeneID" id="18258587"/>
<dbReference type="OMA" id="WYYCAQQ"/>
<name>G0S9D8_CHATD</name>
<dbReference type="STRING" id="759272.G0S9D8"/>
<feature type="signal peptide" evidence="2">
    <location>
        <begin position="1"/>
        <end position="18"/>
    </location>
</feature>
<dbReference type="eggNOG" id="ENOG502SQA8">
    <property type="taxonomic scope" value="Eukaryota"/>
</dbReference>
<dbReference type="Proteomes" id="UP000008066">
    <property type="component" value="Unassembled WGS sequence"/>
</dbReference>
<evidence type="ECO:0000313" key="3">
    <source>
        <dbReference type="EMBL" id="EGS20049.1"/>
    </source>
</evidence>
<dbReference type="CDD" id="cd00920">
    <property type="entry name" value="Cupredoxin"/>
    <property type="match status" value="1"/>
</dbReference>
<keyword evidence="4" id="KW-1185">Reference proteome</keyword>
<feature type="chain" id="PRO_5003408921" description="Extracellular serine-rich protein" evidence="2">
    <location>
        <begin position="19"/>
        <end position="202"/>
    </location>
</feature>
<evidence type="ECO:0000256" key="1">
    <source>
        <dbReference type="SAM" id="MobiDB-lite"/>
    </source>
</evidence>
<dbReference type="InterPro" id="IPR008972">
    <property type="entry name" value="Cupredoxin"/>
</dbReference>
<dbReference type="Gene3D" id="2.60.40.420">
    <property type="entry name" value="Cupredoxins - blue copper proteins"/>
    <property type="match status" value="1"/>
</dbReference>
<dbReference type="SUPFAM" id="SSF49503">
    <property type="entry name" value="Cupredoxins"/>
    <property type="match status" value="1"/>
</dbReference>
<accession>G0S9D8</accession>
<evidence type="ECO:0000313" key="4">
    <source>
        <dbReference type="Proteomes" id="UP000008066"/>
    </source>
</evidence>
<dbReference type="PANTHER" id="PTHR34883:SF15">
    <property type="entry name" value="EXTRACELLULAR SERINE-RICH PROTEIN"/>
    <property type="match status" value="1"/>
</dbReference>
<evidence type="ECO:0008006" key="5">
    <source>
        <dbReference type="Google" id="ProtNLM"/>
    </source>
</evidence>
<reference evidence="3 4" key="1">
    <citation type="journal article" date="2011" name="Cell">
        <title>Insight into structure and assembly of the nuclear pore complex by utilizing the genome of a eukaryotic thermophile.</title>
        <authorList>
            <person name="Amlacher S."/>
            <person name="Sarges P."/>
            <person name="Flemming D."/>
            <person name="van Noort V."/>
            <person name="Kunze R."/>
            <person name="Devos D.P."/>
            <person name="Arumugam M."/>
            <person name="Bork P."/>
            <person name="Hurt E."/>
        </authorList>
    </citation>
    <scope>NUCLEOTIDE SEQUENCE [LARGE SCALE GENOMIC DNA]</scope>
    <source>
        <strain evidence="4">DSM 1495 / CBS 144.50 / IMI 039719</strain>
    </source>
</reference>
<keyword evidence="2" id="KW-0732">Signal</keyword>
<dbReference type="RefSeq" id="XP_006694934.1">
    <property type="nucleotide sequence ID" value="XM_006694871.1"/>
</dbReference>
<dbReference type="PANTHER" id="PTHR34883">
    <property type="entry name" value="SERINE-RICH PROTEIN, PUTATIVE-RELATED-RELATED"/>
    <property type="match status" value="1"/>
</dbReference>
<dbReference type="EMBL" id="GL988043">
    <property type="protein sequence ID" value="EGS20049.1"/>
    <property type="molecule type" value="Genomic_DNA"/>
</dbReference>
<dbReference type="HOGENOM" id="CLU_053381_7_1_1"/>